<organism evidence="2 3">
    <name type="scientific">Sphingobium psychrophilum</name>
    <dbReference type="NCBI Taxonomy" id="2728834"/>
    <lineage>
        <taxon>Bacteria</taxon>
        <taxon>Pseudomonadati</taxon>
        <taxon>Pseudomonadota</taxon>
        <taxon>Alphaproteobacteria</taxon>
        <taxon>Sphingomonadales</taxon>
        <taxon>Sphingomonadaceae</taxon>
        <taxon>Sphingobium</taxon>
    </lineage>
</organism>
<gene>
    <name evidence="2" type="ORF">HHL08_11020</name>
</gene>
<dbReference type="Proteomes" id="UP000519023">
    <property type="component" value="Unassembled WGS sequence"/>
</dbReference>
<accession>A0A7X9ZS47</accession>
<dbReference type="PANTHER" id="PTHR38590:SF1">
    <property type="entry name" value="BLL0828 PROTEIN"/>
    <property type="match status" value="1"/>
</dbReference>
<dbReference type="InterPro" id="IPR011335">
    <property type="entry name" value="Restrct_endonuc-II-like"/>
</dbReference>
<evidence type="ECO:0000259" key="1">
    <source>
        <dbReference type="Pfam" id="PF04480"/>
    </source>
</evidence>
<reference evidence="2 3" key="1">
    <citation type="submission" date="2020-04" db="EMBL/GenBank/DDBJ databases">
        <title>Sphingobium sp. AR-3-1 isolated from Arctic soil.</title>
        <authorList>
            <person name="Dahal R.H."/>
            <person name="Chaudhary D.K."/>
        </authorList>
    </citation>
    <scope>NUCLEOTIDE SEQUENCE [LARGE SCALE GENOMIC DNA]</scope>
    <source>
        <strain evidence="2 3">AR-3-1</strain>
    </source>
</reference>
<feature type="domain" description="DUF559" evidence="1">
    <location>
        <begin position="10"/>
        <end position="108"/>
    </location>
</feature>
<dbReference type="AlphaFoldDB" id="A0A7X9ZS47"/>
<dbReference type="InterPro" id="IPR007569">
    <property type="entry name" value="DUF559"/>
</dbReference>
<name>A0A7X9ZS47_9SPHN</name>
<dbReference type="PANTHER" id="PTHR38590">
    <property type="entry name" value="BLL0828 PROTEIN"/>
    <property type="match status" value="1"/>
</dbReference>
<keyword evidence="2" id="KW-0378">Hydrolase</keyword>
<dbReference type="Pfam" id="PF04480">
    <property type="entry name" value="DUF559"/>
    <property type="match status" value="1"/>
</dbReference>
<dbReference type="InterPro" id="IPR047216">
    <property type="entry name" value="Endonuclease_DUF559_bact"/>
</dbReference>
<dbReference type="EMBL" id="JABBFV010000006">
    <property type="protein sequence ID" value="NML10675.1"/>
    <property type="molecule type" value="Genomic_DNA"/>
</dbReference>
<evidence type="ECO:0000313" key="2">
    <source>
        <dbReference type="EMBL" id="NML10675.1"/>
    </source>
</evidence>
<keyword evidence="3" id="KW-1185">Reference proteome</keyword>
<dbReference type="Gene3D" id="3.40.960.10">
    <property type="entry name" value="VSR Endonuclease"/>
    <property type="match status" value="1"/>
</dbReference>
<keyword evidence="2" id="KW-0255">Endonuclease</keyword>
<dbReference type="SUPFAM" id="SSF52980">
    <property type="entry name" value="Restriction endonuclease-like"/>
    <property type="match status" value="1"/>
</dbReference>
<sequence length="123" mass="14065">MHPVRRQTSPHAARLRRDATDVEHKLWTVLRNRQLEGFKFRRQASIGPFIVDFLCVETMLIIELDGGQHSEEKDAARTLSLKARGYSILRIWNHEVLANFDGVVEAIRLASTKQARPSPNPLP</sequence>
<evidence type="ECO:0000313" key="3">
    <source>
        <dbReference type="Proteomes" id="UP000519023"/>
    </source>
</evidence>
<keyword evidence="2" id="KW-0540">Nuclease</keyword>
<proteinExistence type="predicted"/>
<dbReference type="GO" id="GO:0004519">
    <property type="term" value="F:endonuclease activity"/>
    <property type="evidence" value="ECO:0007669"/>
    <property type="project" value="UniProtKB-KW"/>
</dbReference>
<dbReference type="CDD" id="cd01038">
    <property type="entry name" value="Endonuclease_DUF559"/>
    <property type="match status" value="1"/>
</dbReference>
<protein>
    <submittedName>
        <fullName evidence="2">Endonuclease domain-containing protein</fullName>
    </submittedName>
</protein>
<comment type="caution">
    <text evidence="2">The sequence shown here is derived from an EMBL/GenBank/DDBJ whole genome shotgun (WGS) entry which is preliminary data.</text>
</comment>